<comment type="pathway">
    <text evidence="2">Antibiotic biosynthesis.</text>
</comment>
<comment type="subcellular location">
    <subcellularLocation>
        <location evidence="1">Cytoplasm</location>
    </subcellularLocation>
</comment>
<dbReference type="SUPFAM" id="SSF47336">
    <property type="entry name" value="ACP-like"/>
    <property type="match status" value="2"/>
</dbReference>
<sequence>MAADSPNGDPSGEGQVPPIAAVRGYVRAVVAEVTGVPVEELAAPDALRELGLSSLARMNITVRFDQDLGDVEPTLTFEYPTVAELADHLLATRPAELARLIPVSGAATAPPQARPDLSFRPDRTEQAERSAGAPSADIAVIAVTGRYPGAPDVEALWRNLRDGVRSTGEVPADRWDWRAHFDPHRGRPGRTHGRWGGFLDGVAEFDAELFHVLPLDAAHLDPQERLFLQTCWHLLEQAGMLGPTTHEPETGVFVGSMNHTYGKIGATRWPLGELTGPNSAPWSIANRVSYFFDLHGPSFAVDSACSSSLTAVHLACESLRRGECRTAIAGGVNLILHPAHLVGLSASSMLSSDEACKVFDAAADGFVPGEGVGAVLLKQLAAAVADGDHVWGVIKGSALNTAGRTSGYTVPNPARQSDLVTAAAERAGVDPATLSYVEAHGTGTALGDPLEIAGLARALAPGRPADRPCPVGSLKANIGHLEGAAGVAGLTKVLLQLKYGQLAPCVGLEELNPKIDTSVVRFPRETEAWVAAPGVPRRAGVSAFGAGGANAHLILEEYRPAVTGPEDAPVAEEEQLVLLSARTGERLRVLAGALARALSEEPGGPVGLAGLAYGSQVGRRELAERLAVTARDRAGLRTALEAFVAGRSAPGLRTGAVRTDAGPAGLLDDEDGRAYLDALVDKRRLDRLAALWVDGVPVDWARLWPAPTPRRAALPPYPFEPRRFWVDPAAPFGATGRAGDAGDAAAPVGGTAADGPATAVEEVLRQAAAGFLLIDPAEVDVEADLMELGFDSIALVLLTAQVGEAFGIELDPLQVLDHPTLAALRTLLMTEHPDAVAARHGGTGLPGAAG</sequence>
<dbReference type="InterPro" id="IPR050091">
    <property type="entry name" value="PKS_NRPS_Biosynth_Enz"/>
</dbReference>
<dbReference type="Proteomes" id="UP001596067">
    <property type="component" value="Unassembled WGS sequence"/>
</dbReference>
<feature type="compositionally biased region" description="Basic and acidic residues" evidence="9">
    <location>
        <begin position="117"/>
        <end position="128"/>
    </location>
</feature>
<evidence type="ECO:0000256" key="6">
    <source>
        <dbReference type="ARBA" id="ARBA00022679"/>
    </source>
</evidence>
<dbReference type="SMART" id="SM00823">
    <property type="entry name" value="PKS_PP"/>
    <property type="match status" value="2"/>
</dbReference>
<dbReference type="InterPro" id="IPR009081">
    <property type="entry name" value="PP-bd_ACP"/>
</dbReference>
<dbReference type="InterPro" id="IPR018201">
    <property type="entry name" value="Ketoacyl_synth_AS"/>
</dbReference>
<dbReference type="InterPro" id="IPR016039">
    <property type="entry name" value="Thiolase-like"/>
</dbReference>
<keyword evidence="3" id="KW-0596">Phosphopantetheine</keyword>
<dbReference type="InterPro" id="IPR020841">
    <property type="entry name" value="PKS_Beta-ketoAc_synthase_dom"/>
</dbReference>
<proteinExistence type="predicted"/>
<evidence type="ECO:0000313" key="12">
    <source>
        <dbReference type="EMBL" id="MFC5884382.1"/>
    </source>
</evidence>
<evidence type="ECO:0000256" key="8">
    <source>
        <dbReference type="ARBA" id="ARBA00023315"/>
    </source>
</evidence>
<dbReference type="PROSITE" id="PS50075">
    <property type="entry name" value="CARRIER"/>
    <property type="match status" value="2"/>
</dbReference>
<protein>
    <submittedName>
        <fullName evidence="12">Beta-ketoacyl synthase N-terminal-like domain-containing protein</fullName>
    </submittedName>
</protein>
<dbReference type="Pfam" id="PF02801">
    <property type="entry name" value="Ketoacyl-synt_C"/>
    <property type="match status" value="1"/>
</dbReference>
<evidence type="ECO:0000256" key="1">
    <source>
        <dbReference type="ARBA" id="ARBA00004496"/>
    </source>
</evidence>
<dbReference type="RefSeq" id="WP_313762708.1">
    <property type="nucleotide sequence ID" value="NZ_BAAAVH010000110.1"/>
</dbReference>
<evidence type="ECO:0000256" key="5">
    <source>
        <dbReference type="ARBA" id="ARBA00022553"/>
    </source>
</evidence>
<dbReference type="PROSITE" id="PS00012">
    <property type="entry name" value="PHOSPHOPANTETHEINE"/>
    <property type="match status" value="1"/>
</dbReference>
<dbReference type="PROSITE" id="PS00606">
    <property type="entry name" value="KS3_1"/>
    <property type="match status" value="1"/>
</dbReference>
<reference evidence="13" key="1">
    <citation type="journal article" date="2019" name="Int. J. Syst. Evol. Microbiol.">
        <title>The Global Catalogue of Microorganisms (GCM) 10K type strain sequencing project: providing services to taxonomists for standard genome sequencing and annotation.</title>
        <authorList>
            <consortium name="The Broad Institute Genomics Platform"/>
            <consortium name="The Broad Institute Genome Sequencing Center for Infectious Disease"/>
            <person name="Wu L."/>
            <person name="Ma J."/>
        </authorList>
    </citation>
    <scope>NUCLEOTIDE SEQUENCE [LARGE SCALE GENOMIC DNA]</scope>
    <source>
        <strain evidence="13">CGMCC 4.1469</strain>
    </source>
</reference>
<dbReference type="InterPro" id="IPR036736">
    <property type="entry name" value="ACP-like_sf"/>
</dbReference>
<evidence type="ECO:0000256" key="4">
    <source>
        <dbReference type="ARBA" id="ARBA00022490"/>
    </source>
</evidence>
<dbReference type="Pfam" id="PF22336">
    <property type="entry name" value="RhiE-like_linker"/>
    <property type="match status" value="1"/>
</dbReference>
<dbReference type="SMART" id="SM00825">
    <property type="entry name" value="PKS_KS"/>
    <property type="match status" value="1"/>
</dbReference>
<evidence type="ECO:0000256" key="3">
    <source>
        <dbReference type="ARBA" id="ARBA00022450"/>
    </source>
</evidence>
<evidence type="ECO:0000256" key="2">
    <source>
        <dbReference type="ARBA" id="ARBA00004792"/>
    </source>
</evidence>
<name>A0ABW1ERY2_9ACTN</name>
<dbReference type="InterPro" id="IPR014030">
    <property type="entry name" value="Ketoacyl_synth_N"/>
</dbReference>
<accession>A0ABW1ERY2</accession>
<dbReference type="InterPro" id="IPR054514">
    <property type="entry name" value="RhiE-like_linker"/>
</dbReference>
<keyword evidence="6" id="KW-0808">Transferase</keyword>
<feature type="region of interest" description="Disordered" evidence="9">
    <location>
        <begin position="106"/>
        <end position="133"/>
    </location>
</feature>
<dbReference type="PANTHER" id="PTHR43775">
    <property type="entry name" value="FATTY ACID SYNTHASE"/>
    <property type="match status" value="1"/>
</dbReference>
<evidence type="ECO:0000259" key="10">
    <source>
        <dbReference type="PROSITE" id="PS50075"/>
    </source>
</evidence>
<evidence type="ECO:0000313" key="13">
    <source>
        <dbReference type="Proteomes" id="UP001596067"/>
    </source>
</evidence>
<dbReference type="Gene3D" id="1.10.1240.100">
    <property type="match status" value="1"/>
</dbReference>
<dbReference type="SMART" id="SM01294">
    <property type="entry name" value="PKS_PP_betabranch"/>
    <property type="match status" value="1"/>
</dbReference>
<organism evidence="12 13">
    <name type="scientific">Kitasatospora aburaviensis</name>
    <dbReference type="NCBI Taxonomy" id="67265"/>
    <lineage>
        <taxon>Bacteria</taxon>
        <taxon>Bacillati</taxon>
        <taxon>Actinomycetota</taxon>
        <taxon>Actinomycetes</taxon>
        <taxon>Kitasatosporales</taxon>
        <taxon>Streptomycetaceae</taxon>
        <taxon>Kitasatospora</taxon>
    </lineage>
</organism>
<dbReference type="InterPro" id="IPR006162">
    <property type="entry name" value="Ppantetheine_attach_site"/>
</dbReference>
<feature type="domain" description="Carrier" evidence="10">
    <location>
        <begin position="755"/>
        <end position="832"/>
    </location>
</feature>
<dbReference type="Gene3D" id="3.40.47.10">
    <property type="match status" value="1"/>
</dbReference>
<dbReference type="EMBL" id="JBHSOD010000004">
    <property type="protein sequence ID" value="MFC5884382.1"/>
    <property type="molecule type" value="Genomic_DNA"/>
</dbReference>
<evidence type="ECO:0000256" key="7">
    <source>
        <dbReference type="ARBA" id="ARBA00022737"/>
    </source>
</evidence>
<keyword evidence="8" id="KW-0012">Acyltransferase</keyword>
<feature type="domain" description="Ketosynthase family 3 (KS3)" evidence="11">
    <location>
        <begin position="135"/>
        <end position="557"/>
    </location>
</feature>
<dbReference type="Pfam" id="PF00109">
    <property type="entry name" value="ketoacyl-synt"/>
    <property type="match status" value="1"/>
</dbReference>
<keyword evidence="4" id="KW-0963">Cytoplasm</keyword>
<evidence type="ECO:0000259" key="11">
    <source>
        <dbReference type="PROSITE" id="PS52004"/>
    </source>
</evidence>
<evidence type="ECO:0000256" key="9">
    <source>
        <dbReference type="SAM" id="MobiDB-lite"/>
    </source>
</evidence>
<dbReference type="PANTHER" id="PTHR43775:SF37">
    <property type="entry name" value="SI:DKEY-61P9.11"/>
    <property type="match status" value="1"/>
</dbReference>
<gene>
    <name evidence="12" type="ORF">ACFP0N_05195</name>
</gene>
<dbReference type="InterPro" id="IPR020806">
    <property type="entry name" value="PKS_PP-bd"/>
</dbReference>
<dbReference type="PROSITE" id="PS52004">
    <property type="entry name" value="KS3_2"/>
    <property type="match status" value="1"/>
</dbReference>
<feature type="domain" description="Carrier" evidence="10">
    <location>
        <begin position="17"/>
        <end position="93"/>
    </location>
</feature>
<keyword evidence="5" id="KW-0597">Phosphoprotein</keyword>
<dbReference type="InterPro" id="IPR014031">
    <property type="entry name" value="Ketoacyl_synth_C"/>
</dbReference>
<dbReference type="SUPFAM" id="SSF53901">
    <property type="entry name" value="Thiolase-like"/>
    <property type="match status" value="1"/>
</dbReference>
<dbReference type="CDD" id="cd00833">
    <property type="entry name" value="PKS"/>
    <property type="match status" value="1"/>
</dbReference>
<dbReference type="Gene3D" id="1.10.1200.10">
    <property type="entry name" value="ACP-like"/>
    <property type="match status" value="2"/>
</dbReference>
<keyword evidence="7" id="KW-0677">Repeat</keyword>
<keyword evidence="13" id="KW-1185">Reference proteome</keyword>
<dbReference type="Pfam" id="PF00550">
    <property type="entry name" value="PP-binding"/>
    <property type="match status" value="2"/>
</dbReference>
<comment type="caution">
    <text evidence="12">The sequence shown here is derived from an EMBL/GenBank/DDBJ whole genome shotgun (WGS) entry which is preliminary data.</text>
</comment>